<evidence type="ECO:0000313" key="3">
    <source>
        <dbReference type="Proteomes" id="UP000283530"/>
    </source>
</evidence>
<evidence type="ECO:0000313" key="2">
    <source>
        <dbReference type="EMBL" id="RWR93162.1"/>
    </source>
</evidence>
<dbReference type="AlphaFoldDB" id="A0A443PQY3"/>
<feature type="region of interest" description="Disordered" evidence="1">
    <location>
        <begin position="225"/>
        <end position="258"/>
    </location>
</feature>
<protein>
    <submittedName>
        <fullName evidence="2">Uncharacterized protein</fullName>
    </submittedName>
</protein>
<reference evidence="2 3" key="1">
    <citation type="journal article" date="2019" name="Nat. Plants">
        <title>Stout camphor tree genome fills gaps in understanding of flowering plant genome evolution.</title>
        <authorList>
            <person name="Chaw S.M."/>
            <person name="Liu Y.C."/>
            <person name="Wu Y.W."/>
            <person name="Wang H.Y."/>
            <person name="Lin C.I."/>
            <person name="Wu C.S."/>
            <person name="Ke H.M."/>
            <person name="Chang L.Y."/>
            <person name="Hsu C.Y."/>
            <person name="Yang H.T."/>
            <person name="Sudianto E."/>
            <person name="Hsu M.H."/>
            <person name="Wu K.P."/>
            <person name="Wang L.N."/>
            <person name="Leebens-Mack J.H."/>
            <person name="Tsai I.J."/>
        </authorList>
    </citation>
    <scope>NUCLEOTIDE SEQUENCE [LARGE SCALE GENOMIC DNA]</scope>
    <source>
        <strain evidence="3">cv. Chaw 1501</strain>
        <tissue evidence="2">Young leaves</tissue>
    </source>
</reference>
<dbReference type="Proteomes" id="UP000283530">
    <property type="component" value="Unassembled WGS sequence"/>
</dbReference>
<sequence length="272" mass="29128">MVWSSETQISNRWFHSSSKSGVPIVRDPDSIKDLVCSGRLSKVVRSRSAFPPSDSINPLTLFSTSSATTHPFSTPSIGIASAISSTSTTRFSHCSAYSGHATIGTPAVRASNTEFHPHRVLGSRAAHHPQESLPASLQPNSDLLELSRGEEPQAAEAQEHDAAARLQAEPVHAIPSPLTLLLGDQRPDAVDGWGRGVGHARAVGYVSERAWLELIKRVDEDAIRVGDKSSHHSSSATRQLKRLPAGRSSPPRHEAISATEEIACGSFLTTQA</sequence>
<dbReference type="EMBL" id="QPKB01000010">
    <property type="protein sequence ID" value="RWR93162.1"/>
    <property type="molecule type" value="Genomic_DNA"/>
</dbReference>
<comment type="caution">
    <text evidence="2">The sequence shown here is derived from an EMBL/GenBank/DDBJ whole genome shotgun (WGS) entry which is preliminary data.</text>
</comment>
<evidence type="ECO:0000256" key="1">
    <source>
        <dbReference type="SAM" id="MobiDB-lite"/>
    </source>
</evidence>
<dbReference type="OrthoDB" id="10576283at2759"/>
<name>A0A443PQY3_9MAGN</name>
<proteinExistence type="predicted"/>
<accession>A0A443PQY3</accession>
<gene>
    <name evidence="2" type="ORF">CKAN_02239800</name>
</gene>
<keyword evidence="3" id="KW-1185">Reference proteome</keyword>
<organism evidence="2 3">
    <name type="scientific">Cinnamomum micranthum f. kanehirae</name>
    <dbReference type="NCBI Taxonomy" id="337451"/>
    <lineage>
        <taxon>Eukaryota</taxon>
        <taxon>Viridiplantae</taxon>
        <taxon>Streptophyta</taxon>
        <taxon>Embryophyta</taxon>
        <taxon>Tracheophyta</taxon>
        <taxon>Spermatophyta</taxon>
        <taxon>Magnoliopsida</taxon>
        <taxon>Magnoliidae</taxon>
        <taxon>Laurales</taxon>
        <taxon>Lauraceae</taxon>
        <taxon>Cinnamomum</taxon>
    </lineage>
</organism>